<evidence type="ECO:0000256" key="1">
    <source>
        <dbReference type="ARBA" id="ARBA00007189"/>
    </source>
</evidence>
<protein>
    <recommendedName>
        <fullName evidence="5">DUF2325 domain-containing protein</fullName>
    </recommendedName>
</protein>
<comment type="caution">
    <text evidence="3">The sequence shown here is derived from an EMBL/GenBank/DDBJ whole genome shotgun (WGS) entry which is preliminary data.</text>
</comment>
<dbReference type="Pfam" id="PF10087">
    <property type="entry name" value="DUF2325"/>
    <property type="match status" value="1"/>
</dbReference>
<name>A0A6A0BEN7_9LACT</name>
<dbReference type="RefSeq" id="WP_172209599.1">
    <property type="nucleotide sequence ID" value="NZ_BLLI01000061.1"/>
</dbReference>
<keyword evidence="4" id="KW-1185">Reference proteome</keyword>
<dbReference type="AlphaFoldDB" id="A0A6A0BEN7"/>
<dbReference type="EMBL" id="BLLI01000061">
    <property type="protein sequence ID" value="GFH43163.1"/>
    <property type="molecule type" value="Genomic_DNA"/>
</dbReference>
<comment type="similarity">
    <text evidence="1">Belongs to the UPF0751 family.</text>
</comment>
<keyword evidence="2" id="KW-0175">Coiled coil</keyword>
<evidence type="ECO:0000313" key="4">
    <source>
        <dbReference type="Proteomes" id="UP000480303"/>
    </source>
</evidence>
<proteinExistence type="inferred from homology"/>
<feature type="coiled-coil region" evidence="2">
    <location>
        <begin position="479"/>
        <end position="522"/>
    </location>
</feature>
<evidence type="ECO:0000256" key="2">
    <source>
        <dbReference type="SAM" id="Coils"/>
    </source>
</evidence>
<gene>
    <name evidence="3" type="ORF">Hs30E_17140</name>
</gene>
<reference evidence="3 4" key="1">
    <citation type="submission" date="2020-02" db="EMBL/GenBank/DDBJ databases">
        <title>Draft genome sequence of Lactococcus sp. Hs30E4-3.</title>
        <authorList>
            <person name="Noda S."/>
            <person name="Yuki M."/>
            <person name="Ohkuma M."/>
        </authorList>
    </citation>
    <scope>NUCLEOTIDE SEQUENCE [LARGE SCALE GENOMIC DNA]</scope>
    <source>
        <strain evidence="3 4">Hs30E4-3</strain>
    </source>
</reference>
<evidence type="ECO:0008006" key="5">
    <source>
        <dbReference type="Google" id="ProtNLM"/>
    </source>
</evidence>
<dbReference type="Proteomes" id="UP000480303">
    <property type="component" value="Unassembled WGS sequence"/>
</dbReference>
<evidence type="ECO:0000313" key="3">
    <source>
        <dbReference type="EMBL" id="GFH43163.1"/>
    </source>
</evidence>
<dbReference type="InterPro" id="IPR016772">
    <property type="entry name" value="UCP020408"/>
</dbReference>
<accession>A0A6A0BEN7</accession>
<organism evidence="3 4">
    <name type="scientific">Pseudolactococcus hodotermopsidis</name>
    <dbReference type="NCBI Taxonomy" id="2709157"/>
    <lineage>
        <taxon>Bacteria</taxon>
        <taxon>Bacillati</taxon>
        <taxon>Bacillota</taxon>
        <taxon>Bacilli</taxon>
        <taxon>Lactobacillales</taxon>
        <taxon>Streptococcaceae</taxon>
        <taxon>Pseudolactococcus</taxon>
    </lineage>
</organism>
<sequence>MIKDLLKKILVTEIKKSSYLVENNLFSEFRETQKTQAVFAKLIAEGKFTDDFLETDQETVVLTDFNSTETLKSDAVSNVVEQISDFSEILQISESDSDIEVVDRRSAFVKLVQGKFSAIYRNFKVYDSDPDETTLDARLLAFIEKKAQFNKRGFPTNNFARALEFIDKKNEKVEVPEAPVYTPKPQELAVAVNKNPKLAPLITKGVFRKSTTGGFVNNFAINESLVRYLKFEEGQVLEIYDKAQNTIPFTVKHDGFERELTPSKIKNFQFGVVEPAGNGRFCVGKNINGDLLSDYLAIDAYFPSDRVIHNYKLEEDDIVELRWSNDNPETLVINWKYRLSDLNDLENEKYVNFQKSKKKSAKDKLEESEENSDETSTSDYEFDLQGHTVLVIGAPPYWGKWKQMIEQNNGRLLTYDSHKPSKRTMESLVTKSDVVIFSKNLLSHASWWMGKSFAKEYRKPYGMFDGFGKGTVFRIIEELLDLKEKNTEVINDFKDLANEAAADKIENAETDTEATIAKAKKEKIIFDDFIDFTEDNLQKFNDERIEKADKVKLAKEMLAKFNASNPNRKQRRSMSKTIKFVESMIVKNQEEDIVEQE</sequence>
<feature type="coiled-coil region" evidence="2">
    <location>
        <begin position="351"/>
        <end position="378"/>
    </location>
</feature>